<dbReference type="PANTHER" id="PTHR12482">
    <property type="entry name" value="LIPASE ROG1-RELATED-RELATED"/>
    <property type="match status" value="1"/>
</dbReference>
<feature type="non-terminal residue" evidence="2">
    <location>
        <position position="53"/>
    </location>
</feature>
<keyword evidence="3" id="KW-1185">Reference proteome</keyword>
<evidence type="ECO:0000259" key="1">
    <source>
        <dbReference type="Pfam" id="PF05057"/>
    </source>
</evidence>
<evidence type="ECO:0000313" key="2">
    <source>
        <dbReference type="EMBL" id="MCI19641.1"/>
    </source>
</evidence>
<dbReference type="InterPro" id="IPR007751">
    <property type="entry name" value="DUF676_lipase-like"/>
</dbReference>
<dbReference type="EMBL" id="LXQA010115850">
    <property type="protein sequence ID" value="MCI19641.1"/>
    <property type="molecule type" value="Genomic_DNA"/>
</dbReference>
<sequence>MSEANEDKTSGDFREMGFRLAQEVIAFLKRKMDKASRRGNLKDIKLSFVGHSI</sequence>
<name>A0A392Q5Q0_9FABA</name>
<dbReference type="AlphaFoldDB" id="A0A392Q5Q0"/>
<dbReference type="InterPro" id="IPR044294">
    <property type="entry name" value="Lipase-like"/>
</dbReference>
<comment type="caution">
    <text evidence="2">The sequence shown here is derived from an EMBL/GenBank/DDBJ whole genome shotgun (WGS) entry which is preliminary data.</text>
</comment>
<dbReference type="PANTHER" id="PTHR12482:SF47">
    <property type="entry name" value="ESTERASE FAMILY PROTEIN, PUTATIVE-RELATED"/>
    <property type="match status" value="1"/>
</dbReference>
<dbReference type="Proteomes" id="UP000265520">
    <property type="component" value="Unassembled WGS sequence"/>
</dbReference>
<reference evidence="2 3" key="1">
    <citation type="journal article" date="2018" name="Front. Plant Sci.">
        <title>Red Clover (Trifolium pratense) and Zigzag Clover (T. medium) - A Picture of Genomic Similarities and Differences.</title>
        <authorList>
            <person name="Dluhosova J."/>
            <person name="Istvanek J."/>
            <person name="Nedelnik J."/>
            <person name="Repkova J."/>
        </authorList>
    </citation>
    <scope>NUCLEOTIDE SEQUENCE [LARGE SCALE GENOMIC DNA]</scope>
    <source>
        <strain evidence="3">cv. 10/8</strain>
        <tissue evidence="2">Leaf</tissue>
    </source>
</reference>
<evidence type="ECO:0000313" key="3">
    <source>
        <dbReference type="Proteomes" id="UP000265520"/>
    </source>
</evidence>
<feature type="domain" description="DUF676" evidence="1">
    <location>
        <begin position="1"/>
        <end position="53"/>
    </location>
</feature>
<accession>A0A392Q5Q0</accession>
<dbReference type="Pfam" id="PF05057">
    <property type="entry name" value="DUF676"/>
    <property type="match status" value="1"/>
</dbReference>
<protein>
    <submittedName>
        <fullName evidence="2">Protein FAM135B-like</fullName>
    </submittedName>
</protein>
<proteinExistence type="predicted"/>
<organism evidence="2 3">
    <name type="scientific">Trifolium medium</name>
    <dbReference type="NCBI Taxonomy" id="97028"/>
    <lineage>
        <taxon>Eukaryota</taxon>
        <taxon>Viridiplantae</taxon>
        <taxon>Streptophyta</taxon>
        <taxon>Embryophyta</taxon>
        <taxon>Tracheophyta</taxon>
        <taxon>Spermatophyta</taxon>
        <taxon>Magnoliopsida</taxon>
        <taxon>eudicotyledons</taxon>
        <taxon>Gunneridae</taxon>
        <taxon>Pentapetalae</taxon>
        <taxon>rosids</taxon>
        <taxon>fabids</taxon>
        <taxon>Fabales</taxon>
        <taxon>Fabaceae</taxon>
        <taxon>Papilionoideae</taxon>
        <taxon>50 kb inversion clade</taxon>
        <taxon>NPAAA clade</taxon>
        <taxon>Hologalegina</taxon>
        <taxon>IRL clade</taxon>
        <taxon>Trifolieae</taxon>
        <taxon>Trifolium</taxon>
    </lineage>
</organism>